<keyword evidence="8" id="KW-1185">Reference proteome</keyword>
<evidence type="ECO:0000256" key="1">
    <source>
        <dbReference type="ARBA" id="ARBA00003502"/>
    </source>
</evidence>
<evidence type="ECO:0000259" key="6">
    <source>
        <dbReference type="PROSITE" id="PS50931"/>
    </source>
</evidence>
<dbReference type="InterPro" id="IPR036388">
    <property type="entry name" value="WH-like_DNA-bd_sf"/>
</dbReference>
<evidence type="ECO:0000256" key="3">
    <source>
        <dbReference type="ARBA" id="ARBA00023015"/>
    </source>
</evidence>
<keyword evidence="4" id="KW-0238">DNA-binding</keyword>
<evidence type="ECO:0000256" key="2">
    <source>
        <dbReference type="ARBA" id="ARBA00009437"/>
    </source>
</evidence>
<dbReference type="EMBL" id="CP041090">
    <property type="protein sequence ID" value="QDF37484.1"/>
    <property type="molecule type" value="Genomic_DNA"/>
</dbReference>
<dbReference type="InterPro" id="IPR005119">
    <property type="entry name" value="LysR_subst-bd"/>
</dbReference>
<dbReference type="SUPFAM" id="SSF46785">
    <property type="entry name" value="Winged helix' DNA-binding domain"/>
    <property type="match status" value="1"/>
</dbReference>
<dbReference type="Gene3D" id="1.10.10.10">
    <property type="entry name" value="Winged helix-like DNA-binding domain superfamily/Winged helix DNA-binding domain"/>
    <property type="match status" value="1"/>
</dbReference>
<evidence type="ECO:0000313" key="7">
    <source>
        <dbReference type="EMBL" id="QDF37484.1"/>
    </source>
</evidence>
<evidence type="ECO:0000313" key="8">
    <source>
        <dbReference type="Proteomes" id="UP000319298"/>
    </source>
</evidence>
<dbReference type="RefSeq" id="WP_140478912.1">
    <property type="nucleotide sequence ID" value="NZ_CP041090.2"/>
</dbReference>
<accession>A0ABX5W3E4</accession>
<dbReference type="Gene3D" id="3.40.190.10">
    <property type="entry name" value="Periplasmic binding protein-like II"/>
    <property type="match status" value="2"/>
</dbReference>
<reference evidence="7 8" key="2">
    <citation type="journal article" date="2020" name="Int. J. Syst. Evol. Microbiol.">
        <title>Description and complete genome sequences of Bradyrhizobium symbiodeficiens sp. nov., a non-symbiotic bacterium associated with legumes native to Canada.</title>
        <authorList>
            <person name="Bromfield E.S.P."/>
            <person name="Cloutier S."/>
            <person name="Nguyen H.D.T."/>
        </authorList>
    </citation>
    <scope>NUCLEOTIDE SEQUENCE [LARGE SCALE GENOMIC DNA]</scope>
    <source>
        <strain evidence="7 8">65S1MB</strain>
    </source>
</reference>
<dbReference type="SUPFAM" id="SSF53850">
    <property type="entry name" value="Periplasmic binding protein-like II"/>
    <property type="match status" value="1"/>
</dbReference>
<protein>
    <submittedName>
        <fullName evidence="7">LysR substrate-binding domain-containing protein</fullName>
    </submittedName>
</protein>
<dbReference type="PROSITE" id="PS50931">
    <property type="entry name" value="HTH_LYSR"/>
    <property type="match status" value="1"/>
</dbReference>
<dbReference type="InterPro" id="IPR000847">
    <property type="entry name" value="LysR_HTH_N"/>
</dbReference>
<feature type="domain" description="HTH lysR-type" evidence="6">
    <location>
        <begin position="19"/>
        <end position="76"/>
    </location>
</feature>
<dbReference type="CDD" id="cd08414">
    <property type="entry name" value="PBP2_LTTR_aromatics_like"/>
    <property type="match status" value="1"/>
</dbReference>
<proteinExistence type="inferred from homology"/>
<dbReference type="Proteomes" id="UP000319298">
    <property type="component" value="Chromosome"/>
</dbReference>
<comment type="similarity">
    <text evidence="2">Belongs to the LysR transcriptional regulatory family.</text>
</comment>
<comment type="function">
    <text evidence="1">NodD regulates the expression of the nodABCFE genes which encode other nodulation proteins. NodD is also a negative regulator of its own expression. Binds flavonoids as inducers.</text>
</comment>
<keyword evidence="5" id="KW-0804">Transcription</keyword>
<dbReference type="PANTHER" id="PTHR30346:SF0">
    <property type="entry name" value="HCA OPERON TRANSCRIPTIONAL ACTIVATOR HCAR"/>
    <property type="match status" value="1"/>
</dbReference>
<dbReference type="Pfam" id="PF00126">
    <property type="entry name" value="HTH_1"/>
    <property type="match status" value="1"/>
</dbReference>
<dbReference type="PANTHER" id="PTHR30346">
    <property type="entry name" value="TRANSCRIPTIONAL DUAL REGULATOR HCAR-RELATED"/>
    <property type="match status" value="1"/>
</dbReference>
<evidence type="ECO:0000256" key="4">
    <source>
        <dbReference type="ARBA" id="ARBA00023125"/>
    </source>
</evidence>
<gene>
    <name evidence="7" type="ORF">FJN17_07830</name>
</gene>
<dbReference type="InterPro" id="IPR036390">
    <property type="entry name" value="WH_DNA-bd_sf"/>
</dbReference>
<sequence length="319" mass="35033">MGRYATGSHRPGIARPVAIDLQHLRFLVAACDSGSLRQAGDALRVQHSVLSRSIAQMEYLIGAALLERSSGGVKATPVGKSVLRIARTILEQVDALVATGKASGRGEAGRISIGFCTSISAGNLRATLLEFRRRYPRIELATVERRRTHLMNALRNGTLDLLVIPGGAPSAGNKSLKLWSERILVSLPEHHALAERDVIYWTDLRNETVLLSRHDPGRELEDLMLSRLVSLEDRPLIDRHDVSRGIIKSLISMKFGIGLVMESDVGASFAGLIYREVRDGTGPSRIDFSAHWRADNENPVLGSFLKLFSERYPSPPTDT</sequence>
<name>A0ABX5W3E4_9BRAD</name>
<organism evidence="7 8">
    <name type="scientific">Bradyrhizobium symbiodeficiens</name>
    <dbReference type="NCBI Taxonomy" id="1404367"/>
    <lineage>
        <taxon>Bacteria</taxon>
        <taxon>Pseudomonadati</taxon>
        <taxon>Pseudomonadota</taxon>
        <taxon>Alphaproteobacteria</taxon>
        <taxon>Hyphomicrobiales</taxon>
        <taxon>Nitrobacteraceae</taxon>
        <taxon>Bradyrhizobium</taxon>
    </lineage>
</organism>
<keyword evidence="3" id="KW-0805">Transcription regulation</keyword>
<evidence type="ECO:0000256" key="5">
    <source>
        <dbReference type="ARBA" id="ARBA00023163"/>
    </source>
</evidence>
<reference evidence="8" key="1">
    <citation type="submission" date="2019-06" db="EMBL/GenBank/DDBJ databases">
        <title>Whole-Genome Sequence of Bradyrhizobium sp. 3 Strain 65S1MB.</title>
        <authorList>
            <person name="Bromfield E.S.P."/>
            <person name="Cloutier S."/>
            <person name="Nguyen H.D.T."/>
        </authorList>
    </citation>
    <scope>NUCLEOTIDE SEQUENCE [LARGE SCALE GENOMIC DNA]</scope>
    <source>
        <strain evidence="8">65S1MB</strain>
    </source>
</reference>
<dbReference type="Pfam" id="PF03466">
    <property type="entry name" value="LysR_substrate"/>
    <property type="match status" value="1"/>
</dbReference>